<evidence type="ECO:0000313" key="3">
    <source>
        <dbReference type="Proteomes" id="UP000218627"/>
    </source>
</evidence>
<name>A0A285NZW5_9AQUI</name>
<dbReference type="RefSeq" id="WP_096602496.1">
    <property type="nucleotide sequence ID" value="NZ_OBEN01000007.1"/>
</dbReference>
<dbReference type="AlphaFoldDB" id="A0A285NZW5"/>
<keyword evidence="1" id="KW-0812">Transmembrane</keyword>
<feature type="transmembrane region" description="Helical" evidence="1">
    <location>
        <begin position="176"/>
        <end position="193"/>
    </location>
</feature>
<evidence type="ECO:0000313" key="2">
    <source>
        <dbReference type="EMBL" id="SNZ15015.1"/>
    </source>
</evidence>
<sequence>MKWLLVIFVLVMSAVFVLFQNQKRLIREGDALLVSGNPLMAISMYERTLLNYVPFSPYNQEAVEKIEKLCPKLKEKEHRLFCYETLRSAIYQIRGIYTPYSEKLQKLDKDIVLLKTELYIQNNLPPEDKYQQIYKDLKAMQDYDPYPSVFWSILVVLSLLGWIGSVVFMIYRSFRVGLLSFVVFFSLWVLSLYKA</sequence>
<protein>
    <submittedName>
        <fullName evidence="2">Uncharacterized protein</fullName>
    </submittedName>
</protein>
<dbReference type="EMBL" id="OBEN01000007">
    <property type="protein sequence ID" value="SNZ15015.1"/>
    <property type="molecule type" value="Genomic_DNA"/>
</dbReference>
<keyword evidence="1" id="KW-1133">Transmembrane helix</keyword>
<dbReference type="Proteomes" id="UP000218627">
    <property type="component" value="Unassembled WGS sequence"/>
</dbReference>
<keyword evidence="3" id="KW-1185">Reference proteome</keyword>
<organism evidence="2 3">
    <name type="scientific">Hydrogenobacter hydrogenophilus</name>
    <dbReference type="NCBI Taxonomy" id="35835"/>
    <lineage>
        <taxon>Bacteria</taxon>
        <taxon>Pseudomonadati</taxon>
        <taxon>Aquificota</taxon>
        <taxon>Aquificia</taxon>
        <taxon>Aquificales</taxon>
        <taxon>Aquificaceae</taxon>
        <taxon>Hydrogenobacter</taxon>
    </lineage>
</organism>
<proteinExistence type="predicted"/>
<reference evidence="3" key="1">
    <citation type="submission" date="2017-09" db="EMBL/GenBank/DDBJ databases">
        <authorList>
            <person name="Varghese N."/>
            <person name="Submissions S."/>
        </authorList>
    </citation>
    <scope>NUCLEOTIDE SEQUENCE [LARGE SCALE GENOMIC DNA]</scope>
    <source>
        <strain evidence="3">DSM 2913</strain>
    </source>
</reference>
<feature type="transmembrane region" description="Helical" evidence="1">
    <location>
        <begin position="149"/>
        <end position="171"/>
    </location>
</feature>
<dbReference type="OrthoDB" id="13917at2"/>
<evidence type="ECO:0000256" key="1">
    <source>
        <dbReference type="SAM" id="Phobius"/>
    </source>
</evidence>
<gene>
    <name evidence="2" type="ORF">SAMN06265353_1256</name>
</gene>
<keyword evidence="1" id="KW-0472">Membrane</keyword>
<accession>A0A285NZW5</accession>